<dbReference type="GO" id="GO:0008270">
    <property type="term" value="F:zinc ion binding"/>
    <property type="evidence" value="ECO:0007669"/>
    <property type="project" value="UniProtKB-KW"/>
</dbReference>
<keyword evidence="8" id="KW-1185">Reference proteome</keyword>
<dbReference type="PANTHER" id="PTHR23012">
    <property type="entry name" value="RING/FYVE/PHD ZINC FINGER DOMAIN-CONTAINING"/>
    <property type="match status" value="1"/>
</dbReference>
<accession>A0A2U1KI78</accession>
<gene>
    <name evidence="7" type="ORF">CTI12_AA600610</name>
</gene>
<dbReference type="PROSITE" id="PS51292">
    <property type="entry name" value="ZF_RING_CH"/>
    <property type="match status" value="1"/>
</dbReference>
<dbReference type="GO" id="GO:0016020">
    <property type="term" value="C:membrane"/>
    <property type="evidence" value="ECO:0007669"/>
    <property type="project" value="TreeGrafter"/>
</dbReference>
<feature type="region of interest" description="Disordered" evidence="4">
    <location>
        <begin position="1"/>
        <end position="25"/>
    </location>
</feature>
<dbReference type="InterPro" id="IPR011016">
    <property type="entry name" value="Znf_RING-CH"/>
</dbReference>
<evidence type="ECO:0000256" key="4">
    <source>
        <dbReference type="SAM" id="MobiDB-lite"/>
    </source>
</evidence>
<dbReference type="Pfam" id="PF12906">
    <property type="entry name" value="RINGv"/>
    <property type="match status" value="1"/>
</dbReference>
<dbReference type="InterPro" id="IPR022143">
    <property type="entry name" value="DUF3675"/>
</dbReference>
<feature type="domain" description="RING-CH-type" evidence="6">
    <location>
        <begin position="44"/>
        <end position="128"/>
    </location>
</feature>
<dbReference type="InterPro" id="IPR013083">
    <property type="entry name" value="Znf_RING/FYVE/PHD"/>
</dbReference>
<keyword evidence="1" id="KW-0479">Metal-binding</keyword>
<dbReference type="GO" id="GO:0004842">
    <property type="term" value="F:ubiquitin-protein transferase activity"/>
    <property type="evidence" value="ECO:0007669"/>
    <property type="project" value="TreeGrafter"/>
</dbReference>
<evidence type="ECO:0000313" key="7">
    <source>
        <dbReference type="EMBL" id="PWA36373.1"/>
    </source>
</evidence>
<dbReference type="EMBL" id="PKPP01018290">
    <property type="protein sequence ID" value="PWA36373.1"/>
    <property type="molecule type" value="Genomic_DNA"/>
</dbReference>
<dbReference type="GO" id="GO:0016567">
    <property type="term" value="P:protein ubiquitination"/>
    <property type="evidence" value="ECO:0007669"/>
    <property type="project" value="TreeGrafter"/>
</dbReference>
<protein>
    <submittedName>
        <fullName evidence="7">Zinc finger, RING-CH-type, Zinc finger, RING/FYVE/PHD-type</fullName>
    </submittedName>
</protein>
<reference evidence="7 8" key="1">
    <citation type="journal article" date="2018" name="Mol. Plant">
        <title>The genome of Artemisia annua provides insight into the evolution of Asteraceae family and artemisinin biosynthesis.</title>
        <authorList>
            <person name="Shen Q."/>
            <person name="Zhang L."/>
            <person name="Liao Z."/>
            <person name="Wang S."/>
            <person name="Yan T."/>
            <person name="Shi P."/>
            <person name="Liu M."/>
            <person name="Fu X."/>
            <person name="Pan Q."/>
            <person name="Wang Y."/>
            <person name="Lv Z."/>
            <person name="Lu X."/>
            <person name="Zhang F."/>
            <person name="Jiang W."/>
            <person name="Ma Y."/>
            <person name="Chen M."/>
            <person name="Hao X."/>
            <person name="Li L."/>
            <person name="Tang Y."/>
            <person name="Lv G."/>
            <person name="Zhou Y."/>
            <person name="Sun X."/>
            <person name="Brodelius P.E."/>
            <person name="Rose J.K.C."/>
            <person name="Tang K."/>
        </authorList>
    </citation>
    <scope>NUCLEOTIDE SEQUENCE [LARGE SCALE GENOMIC DNA]</scope>
    <source>
        <strain evidence="8">cv. Huhao1</strain>
        <tissue evidence="7">Leaf</tissue>
    </source>
</reference>
<dbReference type="Gene3D" id="3.30.40.10">
    <property type="entry name" value="Zinc/RING finger domain, C3HC4 (zinc finger)"/>
    <property type="match status" value="1"/>
</dbReference>
<dbReference type="STRING" id="35608.A0A2U1KI78"/>
<dbReference type="SMART" id="SM00744">
    <property type="entry name" value="RINGv"/>
    <property type="match status" value="1"/>
</dbReference>
<keyword evidence="5" id="KW-0812">Transmembrane</keyword>
<feature type="transmembrane region" description="Helical" evidence="5">
    <location>
        <begin position="214"/>
        <end position="235"/>
    </location>
</feature>
<keyword evidence="5" id="KW-0472">Membrane</keyword>
<keyword evidence="3" id="KW-0862">Zinc</keyword>
<dbReference type="SUPFAM" id="SSF57850">
    <property type="entry name" value="RING/U-box"/>
    <property type="match status" value="1"/>
</dbReference>
<dbReference type="AlphaFoldDB" id="A0A2U1KI78"/>
<feature type="transmembrane region" description="Helical" evidence="5">
    <location>
        <begin position="175"/>
        <end position="194"/>
    </location>
</feature>
<dbReference type="OrthoDB" id="264354at2759"/>
<dbReference type="CDD" id="cd16495">
    <property type="entry name" value="RING_CH-C4HC3_MARCH"/>
    <property type="match status" value="1"/>
</dbReference>
<proteinExistence type="predicted"/>
<evidence type="ECO:0000256" key="1">
    <source>
        <dbReference type="ARBA" id="ARBA00022723"/>
    </source>
</evidence>
<evidence type="ECO:0000256" key="3">
    <source>
        <dbReference type="ARBA" id="ARBA00022833"/>
    </source>
</evidence>
<evidence type="ECO:0000259" key="6">
    <source>
        <dbReference type="PROSITE" id="PS51292"/>
    </source>
</evidence>
<dbReference type="Pfam" id="PF12428">
    <property type="entry name" value="DUF3675"/>
    <property type="match status" value="1"/>
</dbReference>
<name>A0A2U1KI78_ARTAN</name>
<sequence>MGDHLALDVNRPIKRSEEMEGPSSSDAVAVVVDESRASHDDEEAPLLSMAECRICQEEDSVDALETPCSCNGSLKVINVVINFIPLDSLTVYVYKVEVLYAHRKCVQHWCNEKGDITCEICHQPYQPGYVAPPPRPCLEETTIDIGGAWQISEADRQYLEAEYDDYNATNASGAAFCRSAVLILMALLLLRHASSVPDSDGDGDEDASTFLTLFLLRIAGFLLPCYIMVWAISILQRRRQRQLPFAKDWIKILSWQLIITKNTLIIRFGPFRMLKKSISGFPKNIMDLARDSISCRRETLVNHMLTIGVEMENWRVVWIGTIGLQEAAALAAAQFAFVLQAGQRRGLHFTEAAALAAAQFAFVLQAGQRRGLHFTAEFGCTSASILQLRTKRCNEGLWASSHG</sequence>
<evidence type="ECO:0000256" key="2">
    <source>
        <dbReference type="ARBA" id="ARBA00022771"/>
    </source>
</evidence>
<evidence type="ECO:0000313" key="8">
    <source>
        <dbReference type="Proteomes" id="UP000245207"/>
    </source>
</evidence>
<dbReference type="Proteomes" id="UP000245207">
    <property type="component" value="Unassembled WGS sequence"/>
</dbReference>
<comment type="caution">
    <text evidence="7">The sequence shown here is derived from an EMBL/GenBank/DDBJ whole genome shotgun (WGS) entry which is preliminary data.</text>
</comment>
<keyword evidence="5" id="KW-1133">Transmembrane helix</keyword>
<dbReference type="PANTHER" id="PTHR23012:SF175">
    <property type="entry name" value="RING_FYVE_PHD ZINC FINGER SUPERFAMILY PROTEIN"/>
    <property type="match status" value="1"/>
</dbReference>
<evidence type="ECO:0000256" key="5">
    <source>
        <dbReference type="SAM" id="Phobius"/>
    </source>
</evidence>
<keyword evidence="2" id="KW-0863">Zinc-finger</keyword>
<organism evidence="7 8">
    <name type="scientific">Artemisia annua</name>
    <name type="common">Sweet wormwood</name>
    <dbReference type="NCBI Taxonomy" id="35608"/>
    <lineage>
        <taxon>Eukaryota</taxon>
        <taxon>Viridiplantae</taxon>
        <taxon>Streptophyta</taxon>
        <taxon>Embryophyta</taxon>
        <taxon>Tracheophyta</taxon>
        <taxon>Spermatophyta</taxon>
        <taxon>Magnoliopsida</taxon>
        <taxon>eudicotyledons</taxon>
        <taxon>Gunneridae</taxon>
        <taxon>Pentapetalae</taxon>
        <taxon>asterids</taxon>
        <taxon>campanulids</taxon>
        <taxon>Asterales</taxon>
        <taxon>Asteraceae</taxon>
        <taxon>Asteroideae</taxon>
        <taxon>Anthemideae</taxon>
        <taxon>Artemisiinae</taxon>
        <taxon>Artemisia</taxon>
    </lineage>
</organism>
<dbReference type="InterPro" id="IPR033275">
    <property type="entry name" value="MARCH-like"/>
</dbReference>